<feature type="compositionally biased region" description="Basic and acidic residues" evidence="1">
    <location>
        <begin position="116"/>
        <end position="141"/>
    </location>
</feature>
<protein>
    <submittedName>
        <fullName evidence="2">Uncharacterized protein</fullName>
    </submittedName>
</protein>
<evidence type="ECO:0000313" key="2">
    <source>
        <dbReference type="EMBL" id="ACU45294.1"/>
    </source>
</evidence>
<reference evidence="2" key="2">
    <citation type="book" date="2010" name="PROCEEDINGS OF 13TH INTERNATIONAL CONFERENCE ON HARMFUL ALGAE" publisher="International Society For The Study of Harmful Algae" city="Hong Kong, China">
        <title>Dinoflagellate meta-transcriptomics enabled by spliced leader.</title>
        <editorList>
            <person name="Unknown A."/>
        </editorList>
        <authorList>
            <person name="Lin S."/>
            <person name="Zhang H."/>
        </authorList>
    </citation>
    <scope>NUCLEOTIDE SEQUENCE</scope>
    <source>
        <strain evidence="2">CCMP1975</strain>
    </source>
</reference>
<dbReference type="EMBL" id="FJ600287">
    <property type="protein sequence ID" value="ACU45294.1"/>
    <property type="molecule type" value="mRNA"/>
</dbReference>
<dbReference type="AlphaFoldDB" id="E8Z764"/>
<reference evidence="2" key="1">
    <citation type="submission" date="2008-12" db="EMBL/GenBank/DDBJ databases">
        <authorList>
            <person name="Zhang H."/>
            <person name="Lin S."/>
        </authorList>
    </citation>
    <scope>NUCLEOTIDE SEQUENCE</scope>
    <source>
        <strain evidence="2">CCMP1975</strain>
    </source>
</reference>
<feature type="non-terminal residue" evidence="2">
    <location>
        <position position="200"/>
    </location>
</feature>
<feature type="compositionally biased region" description="Polar residues" evidence="1">
    <location>
        <begin position="150"/>
        <end position="159"/>
    </location>
</feature>
<name>E8Z764_KARVE</name>
<proteinExistence type="evidence at transcript level"/>
<feature type="region of interest" description="Disordered" evidence="1">
    <location>
        <begin position="116"/>
        <end position="163"/>
    </location>
</feature>
<feature type="non-terminal residue" evidence="2">
    <location>
        <position position="1"/>
    </location>
</feature>
<accession>E8Z764</accession>
<sequence length="200" mass="22661">ALVVQGWIEVSVSAMTSMQQQDLQEQQAQVSSMFLQLPPEQQAQIKEVVNAYSQQLSVQGVAPEAVQSYVWSYYTQCVTSFYQQLIASREESEKAKQEAAKQAPRESREELKALQRELDEELKQVQPSQKERSPQHVREESTPTLAPIQGQVQPASSPESPLAMEELSARPNFVDPQQHAQKHFEQKIDPALAKRFAKQK</sequence>
<evidence type="ECO:0000256" key="1">
    <source>
        <dbReference type="SAM" id="MobiDB-lite"/>
    </source>
</evidence>
<organism evidence="2">
    <name type="scientific">Karlodinium veneficum</name>
    <name type="common">Dinoflagellate</name>
    <name type="synonym">Karlodinium micrum</name>
    <dbReference type="NCBI Taxonomy" id="407301"/>
    <lineage>
        <taxon>Eukaryota</taxon>
        <taxon>Sar</taxon>
        <taxon>Alveolata</taxon>
        <taxon>Dinophyceae</taxon>
        <taxon>Gymnodiniales</taxon>
        <taxon>Kareniaceae</taxon>
        <taxon>Karlodinium</taxon>
    </lineage>
</organism>